<protein>
    <submittedName>
        <fullName evidence="2">Uncharacterized protein LOC131804575</fullName>
    </submittedName>
</protein>
<gene>
    <name evidence="2" type="primary">LOC131804575</name>
</gene>
<dbReference type="PANTHER" id="PTHR21398">
    <property type="entry name" value="AGAP007094-PA"/>
    <property type="match status" value="1"/>
</dbReference>
<keyword evidence="1" id="KW-1185">Reference proteome</keyword>
<proteinExistence type="predicted"/>
<dbReference type="Pfam" id="PF07841">
    <property type="entry name" value="DM4_12"/>
    <property type="match status" value="1"/>
</dbReference>
<accession>A0ABM3VCS5</accession>
<dbReference type="RefSeq" id="XP_058983600.1">
    <property type="nucleotide sequence ID" value="XM_059127617.1"/>
</dbReference>
<dbReference type="InterPro" id="IPR006631">
    <property type="entry name" value="DM4_12"/>
</dbReference>
<name>A0ABM3VCS5_MUSDO</name>
<sequence length="226" mass="26721">MKIVFLYLFYMVISPIDILGFESNDFPTPTHNLTHWREHRRKKRYLIFATSGMAKVVTGVTYPVDLSDKRPWRQLVMLYNFHYQYGLPTKPIYWWDKWDKRNLNGNVGGLFGPTDPSAEAYQTDDAQLFLYTFAENLMSRHGEDGRECLLKAICENAQIDVHQGMYAELLHRFLRPHRNLDSYYVNAWHMGLEGVDCQYHFPKATNCLLDQYTHVREEYMGYTTVK</sequence>
<dbReference type="PANTHER" id="PTHR21398:SF11">
    <property type="entry name" value="HDC15381-RELATED"/>
    <property type="match status" value="1"/>
</dbReference>
<organism evidence="1 2">
    <name type="scientific">Musca domestica</name>
    <name type="common">House fly</name>
    <dbReference type="NCBI Taxonomy" id="7370"/>
    <lineage>
        <taxon>Eukaryota</taxon>
        <taxon>Metazoa</taxon>
        <taxon>Ecdysozoa</taxon>
        <taxon>Arthropoda</taxon>
        <taxon>Hexapoda</taxon>
        <taxon>Insecta</taxon>
        <taxon>Pterygota</taxon>
        <taxon>Neoptera</taxon>
        <taxon>Endopterygota</taxon>
        <taxon>Diptera</taxon>
        <taxon>Brachycera</taxon>
        <taxon>Muscomorpha</taxon>
        <taxon>Muscoidea</taxon>
        <taxon>Muscidae</taxon>
        <taxon>Musca</taxon>
    </lineage>
</organism>
<dbReference type="Proteomes" id="UP001652621">
    <property type="component" value="Unplaced"/>
</dbReference>
<evidence type="ECO:0000313" key="2">
    <source>
        <dbReference type="RefSeq" id="XP_058983600.1"/>
    </source>
</evidence>
<dbReference type="GeneID" id="131804575"/>
<reference evidence="2" key="1">
    <citation type="submission" date="2025-08" db="UniProtKB">
        <authorList>
            <consortium name="RefSeq"/>
        </authorList>
    </citation>
    <scope>IDENTIFICATION</scope>
    <source>
        <strain evidence="2">Aabys</strain>
        <tissue evidence="2">Whole body</tissue>
    </source>
</reference>
<evidence type="ECO:0000313" key="1">
    <source>
        <dbReference type="Proteomes" id="UP001652621"/>
    </source>
</evidence>
<dbReference type="SMART" id="SM00718">
    <property type="entry name" value="DM4_12"/>
    <property type="match status" value="1"/>
</dbReference>